<sequence length="84" mass="10105">MFCKKQQWDRMKLILLCFNELHVVLLALLRIRGSADFAHEKQTCSRNNQKFMLEFNERLHGQALVYEDHRTRYHILVSLRGFPT</sequence>
<gene>
    <name evidence="1" type="ORF">FGO68_gene9626</name>
</gene>
<evidence type="ECO:0000313" key="2">
    <source>
        <dbReference type="Proteomes" id="UP000785679"/>
    </source>
</evidence>
<proteinExistence type="predicted"/>
<dbReference type="Proteomes" id="UP000785679">
    <property type="component" value="Unassembled WGS sequence"/>
</dbReference>
<accession>A0A8J8P219</accession>
<keyword evidence="2" id="KW-1185">Reference proteome</keyword>
<protein>
    <submittedName>
        <fullName evidence="1">Uncharacterized protein</fullName>
    </submittedName>
</protein>
<dbReference type="EMBL" id="RRYP01001015">
    <property type="protein sequence ID" value="TNV86527.1"/>
    <property type="molecule type" value="Genomic_DNA"/>
</dbReference>
<name>A0A8J8P219_HALGN</name>
<evidence type="ECO:0000313" key="1">
    <source>
        <dbReference type="EMBL" id="TNV86527.1"/>
    </source>
</evidence>
<organism evidence="1 2">
    <name type="scientific">Halteria grandinella</name>
    <dbReference type="NCBI Taxonomy" id="5974"/>
    <lineage>
        <taxon>Eukaryota</taxon>
        <taxon>Sar</taxon>
        <taxon>Alveolata</taxon>
        <taxon>Ciliophora</taxon>
        <taxon>Intramacronucleata</taxon>
        <taxon>Spirotrichea</taxon>
        <taxon>Stichotrichia</taxon>
        <taxon>Sporadotrichida</taxon>
        <taxon>Halteriidae</taxon>
        <taxon>Halteria</taxon>
    </lineage>
</organism>
<comment type="caution">
    <text evidence="1">The sequence shown here is derived from an EMBL/GenBank/DDBJ whole genome shotgun (WGS) entry which is preliminary data.</text>
</comment>
<reference evidence="1" key="1">
    <citation type="submission" date="2019-06" db="EMBL/GenBank/DDBJ databases">
        <authorList>
            <person name="Zheng W."/>
        </authorList>
    </citation>
    <scope>NUCLEOTIDE SEQUENCE</scope>
    <source>
        <strain evidence="1">QDHG01</strain>
    </source>
</reference>
<dbReference type="AlphaFoldDB" id="A0A8J8P219"/>